<name>A0A926IQ44_9BACT</name>
<evidence type="ECO:0000313" key="9">
    <source>
        <dbReference type="Proteomes" id="UP000651085"/>
    </source>
</evidence>
<evidence type="ECO:0000256" key="1">
    <source>
        <dbReference type="ARBA" id="ARBA00011073"/>
    </source>
</evidence>
<keyword evidence="4" id="KW-0720">Serine protease</keyword>
<evidence type="ECO:0000313" key="8">
    <source>
        <dbReference type="EMBL" id="MBC8593431.1"/>
    </source>
</evidence>
<dbReference type="InterPro" id="IPR051048">
    <property type="entry name" value="Peptidase_S8/S53_subtilisin"/>
</dbReference>
<evidence type="ECO:0000256" key="3">
    <source>
        <dbReference type="ARBA" id="ARBA00022801"/>
    </source>
</evidence>
<dbReference type="Proteomes" id="UP000651085">
    <property type="component" value="Unassembled WGS sequence"/>
</dbReference>
<organism evidence="8 9">
    <name type="scientific">Jilunia laotingensis</name>
    <dbReference type="NCBI Taxonomy" id="2763675"/>
    <lineage>
        <taxon>Bacteria</taxon>
        <taxon>Pseudomonadati</taxon>
        <taxon>Bacteroidota</taxon>
        <taxon>Bacteroidia</taxon>
        <taxon>Bacteroidales</taxon>
        <taxon>Bacteroidaceae</taxon>
        <taxon>Jilunia</taxon>
    </lineage>
</organism>
<dbReference type="GO" id="GO:0004252">
    <property type="term" value="F:serine-type endopeptidase activity"/>
    <property type="evidence" value="ECO:0007669"/>
    <property type="project" value="InterPro"/>
</dbReference>
<accession>A0A926IQ44</accession>
<reference evidence="8" key="1">
    <citation type="submission" date="2020-08" db="EMBL/GenBank/DDBJ databases">
        <title>Genome public.</title>
        <authorList>
            <person name="Liu C."/>
            <person name="Sun Q."/>
        </authorList>
    </citation>
    <scope>NUCLEOTIDE SEQUENCE</scope>
    <source>
        <strain evidence="8">N12</strain>
    </source>
</reference>
<keyword evidence="2" id="KW-0645">Protease</keyword>
<proteinExistence type="inferred from homology"/>
<evidence type="ECO:0000256" key="5">
    <source>
        <dbReference type="PROSITE-ProRule" id="PRU01240"/>
    </source>
</evidence>
<dbReference type="InterPro" id="IPR000209">
    <property type="entry name" value="Peptidase_S8/S53_dom"/>
</dbReference>
<dbReference type="EMBL" id="JACRTF010000001">
    <property type="protein sequence ID" value="MBC8593431.1"/>
    <property type="molecule type" value="Genomic_DNA"/>
</dbReference>
<evidence type="ECO:0000256" key="2">
    <source>
        <dbReference type="ARBA" id="ARBA00022670"/>
    </source>
</evidence>
<dbReference type="Gene3D" id="3.40.50.200">
    <property type="entry name" value="Peptidase S8/S53 domain"/>
    <property type="match status" value="1"/>
</dbReference>
<feature type="domain" description="Secretion system C-terminal sorting" evidence="7">
    <location>
        <begin position="541"/>
        <end position="613"/>
    </location>
</feature>
<keyword evidence="9" id="KW-1185">Reference proteome</keyword>
<evidence type="ECO:0000256" key="4">
    <source>
        <dbReference type="ARBA" id="ARBA00022825"/>
    </source>
</evidence>
<comment type="caution">
    <text evidence="5">Lacks conserved residue(s) required for the propagation of feature annotation.</text>
</comment>
<evidence type="ECO:0000259" key="6">
    <source>
        <dbReference type="Pfam" id="PF00082"/>
    </source>
</evidence>
<dbReference type="Pfam" id="PF00082">
    <property type="entry name" value="Peptidase_S8"/>
    <property type="match status" value="1"/>
</dbReference>
<dbReference type="PROSITE" id="PS00138">
    <property type="entry name" value="SUBTILASE_SER"/>
    <property type="match status" value="1"/>
</dbReference>
<dbReference type="SUPFAM" id="SSF52743">
    <property type="entry name" value="Subtilisin-like"/>
    <property type="match status" value="1"/>
</dbReference>
<dbReference type="InterPro" id="IPR026444">
    <property type="entry name" value="Secre_tail"/>
</dbReference>
<dbReference type="InterPro" id="IPR023828">
    <property type="entry name" value="Peptidase_S8_Ser-AS"/>
</dbReference>
<dbReference type="PANTHER" id="PTHR43399:SF4">
    <property type="entry name" value="CELL WALL-ASSOCIATED PROTEASE"/>
    <property type="match status" value="1"/>
</dbReference>
<sequence length="618" mass="68656">MENDDWTIEGLKYAERMGADIINCSWGNDKSHDAKLTTQINKMATQGRDGRGCIIVASSGNSNSTTLNYPASLPNVISVGASWQNGARWEDSNYGSDLDLVAPGVQIYTTTQNNDYENFTGTSASTPHVSGVAALMLSVNPNLTRTQLKKILCQTCQKPSRHTFSTNGTYGKWNDQVGYGIVDAYDALRMIQFQKSTLVENDPYTYMINNLPRKARVVWSSSSSDFTLTNPADSVARILTRDCGKSTTLTAKVCYDDVLIKQFTKNISSVLDVEGSGHISCCGLKAHRIGYLPYGATFSWNVSDNVDIDSQKGDSIRVSTVKGTSFGYWIEAVVHANGKTYAKRKTLLLREKEKVDMEFLSDSRGPNGSKRFAIYADPIDNNGRSMRDIPEETIVYWRCRRSPDSKTETDAILESEDLITNSSLIKVPSCMKSSTIRDSISIQPSTFSVYPVDPPVDPFPPVKPWDTDDIDVTKIDSPHRLKVTLPNDNYIGIVTCSVFSQCTKTTSLNYMVDKNGISAYKDEGMSPFLYSTPPYRVTSSNPTSDFVSIRKVDMEENSSSLHEVKLMLYNDYGLVRTVNGTSEEEILQMNISDLPKGTYYLNVVTGNDIIKQVVRIEH</sequence>
<dbReference type="InterPro" id="IPR036852">
    <property type="entry name" value="Peptidase_S8/S53_dom_sf"/>
</dbReference>
<dbReference type="Pfam" id="PF18962">
    <property type="entry name" value="Por_Secre_tail"/>
    <property type="match status" value="1"/>
</dbReference>
<keyword evidence="3" id="KW-0378">Hydrolase</keyword>
<feature type="domain" description="Peptidase S8/S53" evidence="6">
    <location>
        <begin position="4"/>
        <end position="180"/>
    </location>
</feature>
<dbReference type="AlphaFoldDB" id="A0A926IQ44"/>
<dbReference type="GO" id="GO:0006508">
    <property type="term" value="P:proteolysis"/>
    <property type="evidence" value="ECO:0007669"/>
    <property type="project" value="UniProtKB-KW"/>
</dbReference>
<protein>
    <submittedName>
        <fullName evidence="8">S8 family peptidase</fullName>
    </submittedName>
</protein>
<comment type="caution">
    <text evidence="8">The sequence shown here is derived from an EMBL/GenBank/DDBJ whole genome shotgun (WGS) entry which is preliminary data.</text>
</comment>
<dbReference type="RefSeq" id="WP_262434571.1">
    <property type="nucleotide sequence ID" value="NZ_JACRTF010000001.1"/>
</dbReference>
<gene>
    <name evidence="8" type="ORF">H8744_09270</name>
</gene>
<evidence type="ECO:0000259" key="7">
    <source>
        <dbReference type="Pfam" id="PF18962"/>
    </source>
</evidence>
<dbReference type="PANTHER" id="PTHR43399">
    <property type="entry name" value="SUBTILISIN-RELATED"/>
    <property type="match status" value="1"/>
</dbReference>
<dbReference type="PROSITE" id="PS51892">
    <property type="entry name" value="SUBTILASE"/>
    <property type="match status" value="1"/>
</dbReference>
<comment type="similarity">
    <text evidence="1 5">Belongs to the peptidase S8 family.</text>
</comment>